<dbReference type="EMBL" id="BMAT01012579">
    <property type="protein sequence ID" value="GFR94933.1"/>
    <property type="molecule type" value="Genomic_DNA"/>
</dbReference>
<gene>
    <name evidence="1" type="ORF">ElyMa_006261800</name>
</gene>
<protein>
    <recommendedName>
        <fullName evidence="3">ATP-dependent DNA helicase</fullName>
    </recommendedName>
</protein>
<accession>A0AAV4HAJ0</accession>
<evidence type="ECO:0000313" key="1">
    <source>
        <dbReference type="EMBL" id="GFR94933.1"/>
    </source>
</evidence>
<evidence type="ECO:0008006" key="3">
    <source>
        <dbReference type="Google" id="ProtNLM"/>
    </source>
</evidence>
<proteinExistence type="predicted"/>
<comment type="caution">
    <text evidence="1">The sequence shown here is derived from an EMBL/GenBank/DDBJ whole genome shotgun (WGS) entry which is preliminary data.</text>
</comment>
<dbReference type="AlphaFoldDB" id="A0AAV4HAJ0"/>
<evidence type="ECO:0000313" key="2">
    <source>
        <dbReference type="Proteomes" id="UP000762676"/>
    </source>
</evidence>
<reference evidence="1 2" key="1">
    <citation type="journal article" date="2021" name="Elife">
        <title>Chloroplast acquisition without the gene transfer in kleptoplastic sea slugs, Plakobranchus ocellatus.</title>
        <authorList>
            <person name="Maeda T."/>
            <person name="Takahashi S."/>
            <person name="Yoshida T."/>
            <person name="Shimamura S."/>
            <person name="Takaki Y."/>
            <person name="Nagai Y."/>
            <person name="Toyoda A."/>
            <person name="Suzuki Y."/>
            <person name="Arimoto A."/>
            <person name="Ishii H."/>
            <person name="Satoh N."/>
            <person name="Nishiyama T."/>
            <person name="Hasebe M."/>
            <person name="Maruyama T."/>
            <person name="Minagawa J."/>
            <person name="Obokata J."/>
            <person name="Shigenobu S."/>
        </authorList>
    </citation>
    <scope>NUCLEOTIDE SEQUENCE [LARGE SCALE GENOMIC DNA]</scope>
</reference>
<keyword evidence="2" id="KW-1185">Reference proteome</keyword>
<name>A0AAV4HAJ0_9GAST</name>
<sequence length="121" mass="13703">MRVLANGGDSTFPDLLLNLGNGQLQPMTSDPDAISLTEFGNEVRNIDELIESVYHNLEENHRDAVWLTDRAILTPYNDTVTVRKINNRLMEQLSSDVMTYTSKNRMVDDGQSAQFPVEFLN</sequence>
<organism evidence="1 2">
    <name type="scientific">Elysia marginata</name>
    <dbReference type="NCBI Taxonomy" id="1093978"/>
    <lineage>
        <taxon>Eukaryota</taxon>
        <taxon>Metazoa</taxon>
        <taxon>Spiralia</taxon>
        <taxon>Lophotrochozoa</taxon>
        <taxon>Mollusca</taxon>
        <taxon>Gastropoda</taxon>
        <taxon>Heterobranchia</taxon>
        <taxon>Euthyneura</taxon>
        <taxon>Panpulmonata</taxon>
        <taxon>Sacoglossa</taxon>
        <taxon>Placobranchoidea</taxon>
        <taxon>Plakobranchidae</taxon>
        <taxon>Elysia</taxon>
    </lineage>
</organism>
<dbReference type="Proteomes" id="UP000762676">
    <property type="component" value="Unassembled WGS sequence"/>
</dbReference>